<dbReference type="Proteomes" id="UP000280307">
    <property type="component" value="Unassembled WGS sequence"/>
</dbReference>
<dbReference type="SUPFAM" id="SSF52467">
    <property type="entry name" value="DHS-like NAD/FAD-binding domain"/>
    <property type="match status" value="1"/>
</dbReference>
<dbReference type="NCBIfam" id="NF001753">
    <property type="entry name" value="PRK00481.1-3"/>
    <property type="match status" value="1"/>
</dbReference>
<dbReference type="AlphaFoldDB" id="A0A426TWV0"/>
<sequence length="247" mass="26701">MTSSLPTSLVAALRAARRVAILTGAGVSAESGIPTFRDAQSGLWATYRPEELASPEAFRRNPRLVWEWYAMRRAAVLAAEPNAGHVALAELERLVPTLTLITQNVDGLHARAGSRDPLELHGNITKVRCSVEGTFYATWAEDGDLPPPCPACGAPLRPHVVWFGEQLPTDVLQQAWHAAEACDVFLSIGTSGLVEPAASLPRVAYSHGATVATINLDVRERSEERLFYLHARSGVLLPQLVAQLARA</sequence>
<dbReference type="GO" id="GO:0036054">
    <property type="term" value="F:protein-malonyllysine demalonylase activity"/>
    <property type="evidence" value="ECO:0007669"/>
    <property type="project" value="InterPro"/>
</dbReference>
<evidence type="ECO:0000256" key="4">
    <source>
        <dbReference type="PROSITE-ProRule" id="PRU00236"/>
    </source>
</evidence>
<dbReference type="Gene3D" id="3.40.50.1220">
    <property type="entry name" value="TPP-binding domain"/>
    <property type="match status" value="1"/>
</dbReference>
<evidence type="ECO:0000313" key="7">
    <source>
        <dbReference type="Proteomes" id="UP000280307"/>
    </source>
</evidence>
<evidence type="ECO:0000256" key="3">
    <source>
        <dbReference type="HAMAP-Rule" id="MF_01121"/>
    </source>
</evidence>
<feature type="binding site" evidence="3">
    <location>
        <begin position="189"/>
        <end position="191"/>
    </location>
    <ligand>
        <name>NAD(+)</name>
        <dbReference type="ChEBI" id="CHEBI:57540"/>
    </ligand>
</feature>
<dbReference type="GO" id="GO:0017136">
    <property type="term" value="F:histone deacetylase activity, NAD-dependent"/>
    <property type="evidence" value="ECO:0007669"/>
    <property type="project" value="TreeGrafter"/>
</dbReference>
<feature type="binding site" evidence="3">
    <location>
        <begin position="103"/>
        <end position="106"/>
    </location>
    <ligand>
        <name>NAD(+)</name>
        <dbReference type="ChEBI" id="CHEBI:57540"/>
    </ligand>
</feature>
<feature type="binding site" evidence="3">
    <location>
        <position position="149"/>
    </location>
    <ligand>
        <name>Zn(2+)</name>
        <dbReference type="ChEBI" id="CHEBI:29105"/>
    </ligand>
</feature>
<comment type="similarity">
    <text evidence="3">Belongs to the sirtuin family. Class III subfamily.</text>
</comment>
<protein>
    <recommendedName>
        <fullName evidence="3">NAD-dependent protein deacylase</fullName>
        <ecNumber evidence="3">2.3.1.286</ecNumber>
    </recommendedName>
    <alternativeName>
        <fullName evidence="3">Regulatory protein SIR2 homolog</fullName>
    </alternativeName>
</protein>
<dbReference type="InterPro" id="IPR027546">
    <property type="entry name" value="Sirtuin_class_III"/>
</dbReference>
<keyword evidence="1" id="KW-0808">Transferase</keyword>
<evidence type="ECO:0000256" key="2">
    <source>
        <dbReference type="ARBA" id="ARBA00023027"/>
    </source>
</evidence>
<keyword evidence="3" id="KW-0862">Zinc</keyword>
<keyword evidence="2 3" id="KW-0520">NAD</keyword>
<dbReference type="Gene3D" id="3.30.1600.10">
    <property type="entry name" value="SIR2/SIRT2 'Small Domain"/>
    <property type="match status" value="1"/>
</dbReference>
<comment type="caution">
    <text evidence="3 4">Lacks conserved residue(s) required for the propagation of feature annotation.</text>
</comment>
<dbReference type="PROSITE" id="PS50305">
    <property type="entry name" value="SIRTUIN"/>
    <property type="match status" value="1"/>
</dbReference>
<name>A0A426TWV0_9CHLR</name>
<dbReference type="GO" id="GO:0008270">
    <property type="term" value="F:zinc ion binding"/>
    <property type="evidence" value="ECO:0007669"/>
    <property type="project" value="UniProtKB-UniRule"/>
</dbReference>
<dbReference type="InterPro" id="IPR050134">
    <property type="entry name" value="NAD-dep_sirtuin_deacylases"/>
</dbReference>
<dbReference type="InterPro" id="IPR003000">
    <property type="entry name" value="Sirtuin"/>
</dbReference>
<comment type="subcellular location">
    <subcellularLocation>
        <location evidence="3">Cytoplasm</location>
    </subcellularLocation>
</comment>
<feature type="binding site" evidence="3">
    <location>
        <position position="233"/>
    </location>
    <ligand>
        <name>NAD(+)</name>
        <dbReference type="ChEBI" id="CHEBI:57540"/>
    </ligand>
</feature>
<dbReference type="GO" id="GO:0005737">
    <property type="term" value="C:cytoplasm"/>
    <property type="evidence" value="ECO:0007669"/>
    <property type="project" value="UniProtKB-SubCell"/>
</dbReference>
<keyword evidence="3" id="KW-0479">Metal-binding</keyword>
<dbReference type="EC" id="2.3.1.286" evidence="3"/>
<comment type="catalytic activity">
    <reaction evidence="3">
        <text>N(6)-succinyl-L-lysyl-[protein] + NAD(+) + H2O = 2''-O-succinyl-ADP-D-ribose + nicotinamide + L-lysyl-[protein]</text>
        <dbReference type="Rhea" id="RHEA:47668"/>
        <dbReference type="Rhea" id="RHEA-COMP:9752"/>
        <dbReference type="Rhea" id="RHEA-COMP:11877"/>
        <dbReference type="ChEBI" id="CHEBI:15377"/>
        <dbReference type="ChEBI" id="CHEBI:17154"/>
        <dbReference type="ChEBI" id="CHEBI:29969"/>
        <dbReference type="ChEBI" id="CHEBI:57540"/>
        <dbReference type="ChEBI" id="CHEBI:87830"/>
        <dbReference type="ChEBI" id="CHEBI:87832"/>
    </reaction>
</comment>
<comment type="cofactor">
    <cofactor evidence="3">
        <name>Zn(2+)</name>
        <dbReference type="ChEBI" id="CHEBI:29105"/>
    </cofactor>
    <text evidence="3">Binds 1 zinc ion per subunit.</text>
</comment>
<feature type="binding site" evidence="3">
    <location>
        <position position="129"/>
    </location>
    <ligand>
        <name>Zn(2+)</name>
        <dbReference type="ChEBI" id="CHEBI:29105"/>
    </ligand>
</feature>
<feature type="binding site" evidence="3">
    <location>
        <begin position="215"/>
        <end position="217"/>
    </location>
    <ligand>
        <name>NAD(+)</name>
        <dbReference type="ChEBI" id="CHEBI:57540"/>
    </ligand>
</feature>
<dbReference type="HAMAP" id="MF_01121">
    <property type="entry name" value="Sirtuin_ClassIII"/>
    <property type="match status" value="1"/>
</dbReference>
<evidence type="ECO:0000259" key="5">
    <source>
        <dbReference type="PROSITE" id="PS50305"/>
    </source>
</evidence>
<dbReference type="CDD" id="cd01412">
    <property type="entry name" value="SIRT5_Af1_CobB"/>
    <property type="match status" value="1"/>
</dbReference>
<dbReference type="GO" id="GO:0070403">
    <property type="term" value="F:NAD+ binding"/>
    <property type="evidence" value="ECO:0007669"/>
    <property type="project" value="UniProtKB-UniRule"/>
</dbReference>
<comment type="caution">
    <text evidence="6">The sequence shown here is derived from an EMBL/GenBank/DDBJ whole genome shotgun (WGS) entry which is preliminary data.</text>
</comment>
<dbReference type="PANTHER" id="PTHR11085:SF4">
    <property type="entry name" value="NAD-DEPENDENT PROTEIN DEACYLASE"/>
    <property type="match status" value="1"/>
</dbReference>
<dbReference type="GO" id="GO:0036055">
    <property type="term" value="F:protein-succinyllysine desuccinylase activity"/>
    <property type="evidence" value="ECO:0007669"/>
    <property type="project" value="UniProtKB-UniRule"/>
</dbReference>
<dbReference type="InterPro" id="IPR026590">
    <property type="entry name" value="Ssirtuin_cat_dom"/>
</dbReference>
<feature type="binding site" evidence="3">
    <location>
        <position position="69"/>
    </location>
    <ligand>
        <name>substrate</name>
    </ligand>
</feature>
<dbReference type="Pfam" id="PF02146">
    <property type="entry name" value="SIR2"/>
    <property type="match status" value="1"/>
</dbReference>
<dbReference type="InterPro" id="IPR029035">
    <property type="entry name" value="DHS-like_NAD/FAD-binding_dom"/>
</dbReference>
<evidence type="ECO:0000256" key="1">
    <source>
        <dbReference type="ARBA" id="ARBA00022679"/>
    </source>
</evidence>
<comment type="catalytic activity">
    <reaction evidence="3">
        <text>N(6)-acetyl-L-lysyl-[protein] + NAD(+) + H2O = 2''-O-acetyl-ADP-D-ribose + nicotinamide + L-lysyl-[protein]</text>
        <dbReference type="Rhea" id="RHEA:43636"/>
        <dbReference type="Rhea" id="RHEA-COMP:9752"/>
        <dbReference type="Rhea" id="RHEA-COMP:10731"/>
        <dbReference type="ChEBI" id="CHEBI:15377"/>
        <dbReference type="ChEBI" id="CHEBI:17154"/>
        <dbReference type="ChEBI" id="CHEBI:29969"/>
        <dbReference type="ChEBI" id="CHEBI:57540"/>
        <dbReference type="ChEBI" id="CHEBI:61930"/>
        <dbReference type="ChEBI" id="CHEBI:83767"/>
        <dbReference type="EC" id="2.3.1.286"/>
    </reaction>
</comment>
<organism evidence="6 7">
    <name type="scientific">Candidatus Viridilinea halotolerans</name>
    <dbReference type="NCBI Taxonomy" id="2491704"/>
    <lineage>
        <taxon>Bacteria</taxon>
        <taxon>Bacillati</taxon>
        <taxon>Chloroflexota</taxon>
        <taxon>Chloroflexia</taxon>
        <taxon>Chloroflexales</taxon>
        <taxon>Chloroflexineae</taxon>
        <taxon>Oscillochloridaceae</taxon>
        <taxon>Candidatus Viridilinea</taxon>
    </lineage>
</organism>
<feature type="binding site" evidence="3">
    <location>
        <position position="72"/>
    </location>
    <ligand>
        <name>substrate</name>
    </ligand>
</feature>
<reference evidence="6 7" key="1">
    <citation type="submission" date="2018-12" db="EMBL/GenBank/DDBJ databases">
        <title>Genome Sequence of Candidatus Viridilinea halotolerans isolated from saline sulfide-rich spring.</title>
        <authorList>
            <person name="Grouzdev D.S."/>
            <person name="Burganskaya E.I."/>
            <person name="Krutkina M.S."/>
            <person name="Sukhacheva M.V."/>
            <person name="Gorlenko V.M."/>
        </authorList>
    </citation>
    <scope>NUCLEOTIDE SEQUENCE [LARGE SCALE GENOMIC DNA]</scope>
    <source>
        <strain evidence="6">Chok-6</strain>
    </source>
</reference>
<comment type="function">
    <text evidence="3">NAD-dependent lysine deacetylase and desuccinylase that specifically removes acetyl and succinyl groups on target proteins. Modulates the activities of several proteins which are inactive in their acylated form.</text>
</comment>
<feature type="active site" description="Proton acceptor" evidence="3">
    <location>
        <position position="121"/>
    </location>
</feature>
<dbReference type="PANTHER" id="PTHR11085">
    <property type="entry name" value="NAD-DEPENDENT PROTEIN DEACYLASE SIRTUIN-5, MITOCHONDRIAL-RELATED"/>
    <property type="match status" value="1"/>
</dbReference>
<comment type="domain">
    <text evidence="3">2 residues (Tyr-69 and Arg-72) present in a large hydrophobic pocket are probably involved in substrate specificity. They are important for desuccinylation activity, but dispensable for deacetylation activity.</text>
</comment>
<feature type="domain" description="Deacetylase sirtuin-type" evidence="5">
    <location>
        <begin position="1"/>
        <end position="247"/>
    </location>
</feature>
<accession>A0A426TWV0</accession>
<dbReference type="EMBL" id="RSAS01000577">
    <property type="protein sequence ID" value="RRR69888.1"/>
    <property type="molecule type" value="Genomic_DNA"/>
</dbReference>
<keyword evidence="3" id="KW-0963">Cytoplasm</keyword>
<dbReference type="InterPro" id="IPR026591">
    <property type="entry name" value="Sirtuin_cat_small_dom_sf"/>
</dbReference>
<proteinExistence type="inferred from homology"/>
<gene>
    <name evidence="3" type="primary">cobB</name>
    <name evidence="6" type="ORF">EI684_14470</name>
</gene>
<evidence type="ECO:0000313" key="6">
    <source>
        <dbReference type="EMBL" id="RRR69888.1"/>
    </source>
</evidence>